<evidence type="ECO:0000313" key="1">
    <source>
        <dbReference type="EMBL" id="EJC29807.1"/>
    </source>
</evidence>
<dbReference type="EMBL" id="AKQH01000003">
    <property type="protein sequence ID" value="EJC29807.1"/>
    <property type="molecule type" value="Genomic_DNA"/>
</dbReference>
<comment type="caution">
    <text evidence="1">The sequence shown here is derived from an EMBL/GenBank/DDBJ whole genome shotgun (WGS) entry which is preliminary data.</text>
</comment>
<accession>I9YFB2</accession>
<evidence type="ECO:0000313" key="2">
    <source>
        <dbReference type="Proteomes" id="UP000005601"/>
    </source>
</evidence>
<protein>
    <submittedName>
        <fullName evidence="1">Uncharacterized protein</fullName>
    </submittedName>
</protein>
<organism evidence="1 2">
    <name type="scientific">Helicobacter pylori Hp P-11b</name>
    <dbReference type="NCBI Taxonomy" id="992106"/>
    <lineage>
        <taxon>Bacteria</taxon>
        <taxon>Pseudomonadati</taxon>
        <taxon>Campylobacterota</taxon>
        <taxon>Epsilonproteobacteria</taxon>
        <taxon>Campylobacterales</taxon>
        <taxon>Helicobacteraceae</taxon>
        <taxon>Helicobacter</taxon>
    </lineage>
</organism>
<reference evidence="1 2" key="1">
    <citation type="submission" date="2012-05" db="EMBL/GenBank/DDBJ databases">
        <title>Genome sequence of Helicobacter pylori Hp P-11b.</title>
        <authorList>
            <person name="Blanchard T.G."/>
            <person name="Czinn S.J."/>
            <person name="McCracken C."/>
            <person name="Abolude K."/>
            <person name="Maroo A."/>
            <person name="Santana-Cruz I."/>
            <person name="Tallon L.J."/>
            <person name="Ficke F.W.F."/>
        </authorList>
    </citation>
    <scope>NUCLEOTIDE SEQUENCE [LARGE SCALE GENOMIC DNA]</scope>
    <source>
        <strain evidence="1 2">Hp P-11b</strain>
    </source>
</reference>
<dbReference type="AlphaFoldDB" id="I9YFB2"/>
<gene>
    <name evidence="1" type="ORF">HPHPP11B_0378</name>
</gene>
<name>I9YFB2_HELPX</name>
<dbReference type="Proteomes" id="UP000005601">
    <property type="component" value="Unassembled WGS sequence"/>
</dbReference>
<sequence length="41" mass="4669">MTKNAPSSSALHKDMLASKERAIVFLKEWFFKNILFALVGK</sequence>
<proteinExistence type="predicted"/>